<evidence type="ECO:0000313" key="2">
    <source>
        <dbReference type="Proteomes" id="UP001549055"/>
    </source>
</evidence>
<dbReference type="EMBL" id="JBEPMK010000004">
    <property type="protein sequence ID" value="MET3644569.1"/>
    <property type="molecule type" value="Genomic_DNA"/>
</dbReference>
<protein>
    <submittedName>
        <fullName evidence="1">RNA polymerase-interacting CarD/CdnL/TRCF family regulator</fullName>
    </submittedName>
</protein>
<sequence>MRSQDYDQPLPSFRQVLEKQFYRGRMVAHPRFGAGQIKELTTDQLVVTFHGEHTKVFALDFVLEKNLFQFPQ</sequence>
<gene>
    <name evidence="1" type="ORF">ABID27_001196</name>
</gene>
<dbReference type="RefSeq" id="WP_354280946.1">
    <property type="nucleotide sequence ID" value="NZ_JBEPMK010000004.1"/>
</dbReference>
<accession>A0ABV2JL00</accession>
<organism evidence="1 2">
    <name type="scientific">Streptococcus gallinaceus</name>
    <dbReference type="NCBI Taxonomy" id="165758"/>
    <lineage>
        <taxon>Bacteria</taxon>
        <taxon>Bacillati</taxon>
        <taxon>Bacillota</taxon>
        <taxon>Bacilli</taxon>
        <taxon>Lactobacillales</taxon>
        <taxon>Streptococcaceae</taxon>
        <taxon>Streptococcus</taxon>
    </lineage>
</organism>
<comment type="caution">
    <text evidence="1">The sequence shown here is derived from an EMBL/GenBank/DDBJ whole genome shotgun (WGS) entry which is preliminary data.</text>
</comment>
<dbReference type="Proteomes" id="UP001549055">
    <property type="component" value="Unassembled WGS sequence"/>
</dbReference>
<proteinExistence type="predicted"/>
<reference evidence="1 2" key="1">
    <citation type="submission" date="2024-06" db="EMBL/GenBank/DDBJ databases">
        <title>Genomic Encyclopedia of Type Strains, Phase IV (KMG-IV): sequencing the most valuable type-strain genomes for metagenomic binning, comparative biology and taxonomic classification.</title>
        <authorList>
            <person name="Goeker M."/>
        </authorList>
    </citation>
    <scope>NUCLEOTIDE SEQUENCE [LARGE SCALE GENOMIC DNA]</scope>
    <source>
        <strain evidence="1 2">DSM 15349</strain>
    </source>
</reference>
<evidence type="ECO:0000313" key="1">
    <source>
        <dbReference type="EMBL" id="MET3644569.1"/>
    </source>
</evidence>
<name>A0ABV2JL00_9STRE</name>
<keyword evidence="2" id="KW-1185">Reference proteome</keyword>